<evidence type="ECO:0000313" key="2">
    <source>
        <dbReference type="Proteomes" id="UP001234354"/>
    </source>
</evidence>
<dbReference type="Proteomes" id="UP001234354">
    <property type="component" value="Unassembled WGS sequence"/>
</dbReference>
<gene>
    <name evidence="1" type="ORF">QE383_000235</name>
</gene>
<dbReference type="AlphaFoldDB" id="A0AAW8G7I3"/>
<protein>
    <recommendedName>
        <fullName evidence="3">DUF2268 domain-containing protein</fullName>
    </recommendedName>
</protein>
<sequence>MVAEFVGEIAEGAIGLKAKAKAKPRMAATSNATRPDAHRRNLGILVRGTPPSRWLQIHAAHGATNVYVRNLRRETMATAKKAIAIGLTMLMYGACRFAIAAAPTAPTAQATASTLDVHNISGDFLTFWDATQGKPMAERVAIFKRDIAAKFPDFYGFARFGDKATQAFRDGTIEKSIEAFGPIRDAYAAKVKMIDEDLPRNTQVFLKTFPDFHPDSLVWILHSLGEMDGGTRVIDGKSVLIFGVDGMVTFHSDKVHDESAFFHHELFHVYHEPRLGPCEETWCSLWREGLAVYASSKLDPDASEDELLLTLPDNMAAATREKLLPSLLALKGVLMSKDHAAYADLFNFGGPKTSDLPQRRGYYLGFLVAQDLGKTYDLHTLANMPAVRAQPLVSKAVDDLIAKAKVLD</sequence>
<proteinExistence type="predicted"/>
<dbReference type="RefSeq" id="WP_306995659.1">
    <property type="nucleotide sequence ID" value="NZ_JAUTBB010000001.1"/>
</dbReference>
<evidence type="ECO:0008006" key="3">
    <source>
        <dbReference type="Google" id="ProtNLM"/>
    </source>
</evidence>
<reference evidence="1" key="1">
    <citation type="submission" date="2023-07" db="EMBL/GenBank/DDBJ databases">
        <title>Functional and genomic diversity of the sorghum phyllosphere microbiome.</title>
        <authorList>
            <person name="Shade A."/>
        </authorList>
    </citation>
    <scope>NUCLEOTIDE SEQUENCE</scope>
    <source>
        <strain evidence="1">SORGH_AS_0908</strain>
    </source>
</reference>
<evidence type="ECO:0000313" key="1">
    <source>
        <dbReference type="EMBL" id="MDQ1117927.1"/>
    </source>
</evidence>
<comment type="caution">
    <text evidence="1">The sequence shown here is derived from an EMBL/GenBank/DDBJ whole genome shotgun (WGS) entry which is preliminary data.</text>
</comment>
<dbReference type="EMBL" id="JAUTBB010000001">
    <property type="protein sequence ID" value="MDQ1117927.1"/>
    <property type="molecule type" value="Genomic_DNA"/>
</dbReference>
<organism evidence="1 2">
    <name type="scientific">Pseudoxanthomonas winnipegensis</name>
    <dbReference type="NCBI Taxonomy" id="2480810"/>
    <lineage>
        <taxon>Bacteria</taxon>
        <taxon>Pseudomonadati</taxon>
        <taxon>Pseudomonadota</taxon>
        <taxon>Gammaproteobacteria</taxon>
        <taxon>Lysobacterales</taxon>
        <taxon>Lysobacteraceae</taxon>
        <taxon>Pseudoxanthomonas</taxon>
    </lineage>
</organism>
<accession>A0AAW8G7I3</accession>
<name>A0AAW8G7I3_9GAMM</name>